<feature type="compositionally biased region" description="Basic and acidic residues" evidence="1">
    <location>
        <begin position="99"/>
        <end position="109"/>
    </location>
</feature>
<reference evidence="2 3" key="1">
    <citation type="journal article" date="2014" name="Genome Biol.">
        <title>Transcriptome and methylome profiling reveals relics of genome dominance in the mesopolyploid Brassica oleracea.</title>
        <authorList>
            <person name="Parkin I.A."/>
            <person name="Koh C."/>
            <person name="Tang H."/>
            <person name="Robinson S.J."/>
            <person name="Kagale S."/>
            <person name="Clarke W.E."/>
            <person name="Town C.D."/>
            <person name="Nixon J."/>
            <person name="Krishnakumar V."/>
            <person name="Bidwell S.L."/>
            <person name="Denoeud F."/>
            <person name="Belcram H."/>
            <person name="Links M.G."/>
            <person name="Just J."/>
            <person name="Clarke C."/>
            <person name="Bender T."/>
            <person name="Huebert T."/>
            <person name="Mason A.S."/>
            <person name="Pires J.C."/>
            <person name="Barker G."/>
            <person name="Moore J."/>
            <person name="Walley P.G."/>
            <person name="Manoli S."/>
            <person name="Batley J."/>
            <person name="Edwards D."/>
            <person name="Nelson M.N."/>
            <person name="Wang X."/>
            <person name="Paterson A.H."/>
            <person name="King G."/>
            <person name="Bancroft I."/>
            <person name="Chalhoub B."/>
            <person name="Sharpe A.G."/>
        </authorList>
    </citation>
    <scope>NUCLEOTIDE SEQUENCE</scope>
    <source>
        <strain evidence="2 3">cv. TO1000</strain>
    </source>
</reference>
<evidence type="ECO:0000313" key="2">
    <source>
        <dbReference type="EnsemblPlants" id="Bo5g070900.1"/>
    </source>
</evidence>
<organism evidence="2 3">
    <name type="scientific">Brassica oleracea var. oleracea</name>
    <dbReference type="NCBI Taxonomy" id="109376"/>
    <lineage>
        <taxon>Eukaryota</taxon>
        <taxon>Viridiplantae</taxon>
        <taxon>Streptophyta</taxon>
        <taxon>Embryophyta</taxon>
        <taxon>Tracheophyta</taxon>
        <taxon>Spermatophyta</taxon>
        <taxon>Magnoliopsida</taxon>
        <taxon>eudicotyledons</taxon>
        <taxon>Gunneridae</taxon>
        <taxon>Pentapetalae</taxon>
        <taxon>rosids</taxon>
        <taxon>malvids</taxon>
        <taxon>Brassicales</taxon>
        <taxon>Brassicaceae</taxon>
        <taxon>Brassiceae</taxon>
        <taxon>Brassica</taxon>
    </lineage>
</organism>
<dbReference type="InterPro" id="IPR021109">
    <property type="entry name" value="Peptidase_aspartic_dom_sf"/>
</dbReference>
<name>A0A0D3CFF9_BRAOL</name>
<proteinExistence type="predicted"/>
<dbReference type="Gramene" id="Bo5g070900.1">
    <property type="protein sequence ID" value="Bo5g070900.1"/>
    <property type="gene ID" value="Bo5g070900"/>
</dbReference>
<evidence type="ECO:0008006" key="4">
    <source>
        <dbReference type="Google" id="ProtNLM"/>
    </source>
</evidence>
<sequence>MESLRPRHRATEIQFSRTNKLKLCGTKQVVYVSRGQSIENGKIEKEPPPHKPRNNKSWSKNKDKKTQKSQARAHQKEERASPERAPVNNLNLEGESTDEEPHKNRRRVELGRKIDPKDLRALLKRKAAKVSVSETDLRSTLNESKARKTAHTAVAPSLQPQPTDLREHINSKAEDLCRQAKLELMKATGTPHLNVIMGGLPPGGDSVRAGKDYRRQAIIAQKWPTQVEADHQISFSAADYRGISMPHNDPLLIDIGIGECLVTKVLINTGSSVDLIFRDTLEKMGIDLRDMKPSSRTLTGFNGSSEQVIGIIRLAVYAGNVTRTVKFSVIRAKVSYNAILGTPWLHSMKAIPSTYHQCAALTGPAVTKNNTNFSLEKSHHPCDAHKSPPRPLERMYRHSHPTIEYVLIIHILAGTWSYHGISRYVQNDNSYPFHNLLSKPKSRALHNRLWSISTKSPKLNSKPMVSYDSSKTQTAILRLVENSESEEVR</sequence>
<dbReference type="Proteomes" id="UP000032141">
    <property type="component" value="Chromosome C5"/>
</dbReference>
<evidence type="ECO:0000313" key="3">
    <source>
        <dbReference type="Proteomes" id="UP000032141"/>
    </source>
</evidence>
<protein>
    <recommendedName>
        <fullName evidence="4">Peptidase A2 domain-containing protein</fullName>
    </recommendedName>
</protein>
<dbReference type="eggNOG" id="KOG0017">
    <property type="taxonomic scope" value="Eukaryota"/>
</dbReference>
<reference evidence="2" key="2">
    <citation type="submission" date="2015-03" db="UniProtKB">
        <authorList>
            <consortium name="EnsemblPlants"/>
        </authorList>
    </citation>
    <scope>IDENTIFICATION</scope>
</reference>
<dbReference type="HOGENOM" id="CLU_558209_0_0_1"/>
<feature type="region of interest" description="Disordered" evidence="1">
    <location>
        <begin position="32"/>
        <end position="109"/>
    </location>
</feature>
<keyword evidence="3" id="KW-1185">Reference proteome</keyword>
<dbReference type="PANTHER" id="PTHR33240">
    <property type="entry name" value="OS08G0508500 PROTEIN"/>
    <property type="match status" value="1"/>
</dbReference>
<dbReference type="EnsemblPlants" id="Bo5g070900.1">
    <property type="protein sequence ID" value="Bo5g070900.1"/>
    <property type="gene ID" value="Bo5g070900"/>
</dbReference>
<dbReference type="SUPFAM" id="SSF50630">
    <property type="entry name" value="Acid proteases"/>
    <property type="match status" value="1"/>
</dbReference>
<dbReference type="Gene3D" id="2.40.70.10">
    <property type="entry name" value="Acid Proteases"/>
    <property type="match status" value="1"/>
</dbReference>
<evidence type="ECO:0000256" key="1">
    <source>
        <dbReference type="SAM" id="MobiDB-lite"/>
    </source>
</evidence>
<dbReference type="PANTHER" id="PTHR33240:SF8">
    <property type="entry name" value="OS03G0439900 PROTEIN"/>
    <property type="match status" value="1"/>
</dbReference>
<accession>A0A0D3CFF9</accession>
<dbReference type="CDD" id="cd00303">
    <property type="entry name" value="retropepsin_like"/>
    <property type="match status" value="1"/>
</dbReference>
<dbReference type="AlphaFoldDB" id="A0A0D3CFF9"/>